<accession>A0ABV7L9P9</accession>
<reference evidence="4" key="1">
    <citation type="journal article" date="2019" name="Int. J. Syst. Evol. Microbiol.">
        <title>The Global Catalogue of Microorganisms (GCM) 10K type strain sequencing project: providing services to taxonomists for standard genome sequencing and annotation.</title>
        <authorList>
            <consortium name="The Broad Institute Genomics Platform"/>
            <consortium name="The Broad Institute Genome Sequencing Center for Infectious Disease"/>
            <person name="Wu L."/>
            <person name="Ma J."/>
        </authorList>
    </citation>
    <scope>NUCLEOTIDE SEQUENCE [LARGE SCALE GENOMIC DNA]</scope>
    <source>
        <strain evidence="4">KCTC 42964</strain>
    </source>
</reference>
<dbReference type="InterPro" id="IPR025110">
    <property type="entry name" value="AMP-bd_C"/>
</dbReference>
<evidence type="ECO:0000313" key="3">
    <source>
        <dbReference type="EMBL" id="MFC3231342.1"/>
    </source>
</evidence>
<proteinExistence type="predicted"/>
<gene>
    <name evidence="3" type="ORF">ACFOGJ_29105</name>
</gene>
<keyword evidence="4" id="KW-1185">Reference proteome</keyword>
<dbReference type="SUPFAM" id="SSF56801">
    <property type="entry name" value="Acetyl-CoA synthetase-like"/>
    <property type="match status" value="1"/>
</dbReference>
<name>A0ABV7L9P9_9PROT</name>
<dbReference type="InterPro" id="IPR045851">
    <property type="entry name" value="AMP-bd_C_sf"/>
</dbReference>
<dbReference type="InterPro" id="IPR050237">
    <property type="entry name" value="ATP-dep_AMP-bd_enzyme"/>
</dbReference>
<comment type="caution">
    <text evidence="3">The sequence shown here is derived from an EMBL/GenBank/DDBJ whole genome shotgun (WGS) entry which is preliminary data.</text>
</comment>
<organism evidence="3 4">
    <name type="scientific">Marinibaculum pumilum</name>
    <dbReference type="NCBI Taxonomy" id="1766165"/>
    <lineage>
        <taxon>Bacteria</taxon>
        <taxon>Pseudomonadati</taxon>
        <taxon>Pseudomonadota</taxon>
        <taxon>Alphaproteobacteria</taxon>
        <taxon>Rhodospirillales</taxon>
        <taxon>Rhodospirillaceae</taxon>
        <taxon>Marinibaculum</taxon>
    </lineage>
</organism>
<dbReference type="NCBIfam" id="NF005863">
    <property type="entry name" value="PRK07798.1"/>
    <property type="match status" value="1"/>
</dbReference>
<feature type="domain" description="AMP-dependent synthetase/ligase" evidence="1">
    <location>
        <begin position="23"/>
        <end position="383"/>
    </location>
</feature>
<dbReference type="Gene3D" id="3.40.50.12780">
    <property type="entry name" value="N-terminal domain of ligase-like"/>
    <property type="match status" value="1"/>
</dbReference>
<dbReference type="InterPro" id="IPR020845">
    <property type="entry name" value="AMP-binding_CS"/>
</dbReference>
<dbReference type="Pfam" id="PF13193">
    <property type="entry name" value="AMP-binding_C"/>
    <property type="match status" value="1"/>
</dbReference>
<evidence type="ECO:0000259" key="1">
    <source>
        <dbReference type="Pfam" id="PF00501"/>
    </source>
</evidence>
<protein>
    <submittedName>
        <fullName evidence="3">Acyl-CoA synthetase</fullName>
    </submittedName>
</protein>
<dbReference type="PROSITE" id="PS00455">
    <property type="entry name" value="AMP_BINDING"/>
    <property type="match status" value="1"/>
</dbReference>
<dbReference type="Proteomes" id="UP001595528">
    <property type="component" value="Unassembled WGS sequence"/>
</dbReference>
<dbReference type="PANTHER" id="PTHR43767:SF1">
    <property type="entry name" value="NONRIBOSOMAL PEPTIDE SYNTHASE PES1 (EUROFUNG)-RELATED"/>
    <property type="match status" value="1"/>
</dbReference>
<dbReference type="InterPro" id="IPR042099">
    <property type="entry name" value="ANL_N_sf"/>
</dbReference>
<evidence type="ECO:0000313" key="4">
    <source>
        <dbReference type="Proteomes" id="UP001595528"/>
    </source>
</evidence>
<dbReference type="InterPro" id="IPR000873">
    <property type="entry name" value="AMP-dep_synth/lig_dom"/>
</dbReference>
<dbReference type="RefSeq" id="WP_379906814.1">
    <property type="nucleotide sequence ID" value="NZ_JBHRTR010000054.1"/>
</dbReference>
<sequence>MAADAAEFRWNYGDLFDRVAETVAPGQPALVHGDRSTSWAELTARSNNLARALAADGAQSGAKIAFYLRNHPAYLEGLVAAFKARQVHVNVNYRYTADEVRYILDNSDAETVVFGREFAPVVTQIAAALPQVRRWLMVEDGAAAEPPACAGRFEDLATGGDGAPLRIARSPDDLFFIYTGGTTGMPKGVMWRQDALRRALLNPAVTPEIPVDLEDHLRILRAAGSGPVNLPACPLMHGTGLLTGLSALVGGGTVVTLPSPRFDPQELWQAVERHAVEQIVIVGDAFARPMLQALDAAPGQYDLAKVAAIISSGTMWSLPVKQGLLRHLPQASLLDSFGSSEAVGFGLSIMTADGAIETARFEIGDQVRVFDPDGREVAPGSGEVGMTARAGPIPEGYYKDPAKTEAVFRTIDGVRYAIPGDFCTVGADGTITLLGRGSGCINTAGEKVFPEEVEEVLKLHPDVVDALVVGIPDETWGQAVTAVAELRPGAVFSEDQMRRHVRDSLAGYKTPKRLFAVPRMFRAPNGKADYAGARAHVLAAIADETPARTGTG</sequence>
<feature type="domain" description="AMP-binding enzyme C-terminal" evidence="2">
    <location>
        <begin position="452"/>
        <end position="527"/>
    </location>
</feature>
<dbReference type="Gene3D" id="3.30.300.30">
    <property type="match status" value="1"/>
</dbReference>
<dbReference type="PANTHER" id="PTHR43767">
    <property type="entry name" value="LONG-CHAIN-FATTY-ACID--COA LIGASE"/>
    <property type="match status" value="1"/>
</dbReference>
<evidence type="ECO:0000259" key="2">
    <source>
        <dbReference type="Pfam" id="PF13193"/>
    </source>
</evidence>
<dbReference type="Pfam" id="PF00501">
    <property type="entry name" value="AMP-binding"/>
    <property type="match status" value="1"/>
</dbReference>
<dbReference type="EMBL" id="JBHRTR010000054">
    <property type="protein sequence ID" value="MFC3231342.1"/>
    <property type="molecule type" value="Genomic_DNA"/>
</dbReference>